<comment type="caution">
    <text evidence="1">The sequence shown here is derived from an EMBL/GenBank/DDBJ whole genome shotgun (WGS) entry which is preliminary data.</text>
</comment>
<proteinExistence type="predicted"/>
<protein>
    <recommendedName>
        <fullName evidence="3">Aminoglycoside phosphotransferase domain-containing protein</fullName>
    </recommendedName>
</protein>
<name>A0ABV4C0L2_9MYCO</name>
<dbReference type="RefSeq" id="WP_369738459.1">
    <property type="nucleotide sequence ID" value="NZ_JBGEDP010000001.1"/>
</dbReference>
<accession>A0ABV4C0L2</accession>
<dbReference type="Proteomes" id="UP001564760">
    <property type="component" value="Unassembled WGS sequence"/>
</dbReference>
<reference evidence="1 2" key="1">
    <citation type="submission" date="2024-08" db="EMBL/GenBank/DDBJ databases">
        <title>Mycobacterium servetensis sp. nov., a novel rapid-growing mycobacterial species recovered from a human patient in Zaragoza, Spain.</title>
        <authorList>
            <person name="Tristancho-Baro A.I."/>
            <person name="Buenestado-Serrano S."/>
            <person name="Garcia De Viedma D."/>
            <person name="Milagro-Beamonte A."/>
            <person name="Burillo N."/>
            <person name="Sanz S."/>
            <person name="Lopez-Calleja A.I."/>
            <person name="Penas-Utrilla D."/>
            <person name="Guardingo M."/>
            <person name="Garcia M.J."/>
            <person name="Vinuelas-Bayon J."/>
        </authorList>
    </citation>
    <scope>NUCLEOTIDE SEQUENCE [LARGE SCALE GENOMIC DNA]</scope>
    <source>
        <strain evidence="2">HUMS_12744610</strain>
    </source>
</reference>
<evidence type="ECO:0008006" key="3">
    <source>
        <dbReference type="Google" id="ProtNLM"/>
    </source>
</evidence>
<gene>
    <name evidence="1" type="ORF">AB8998_14000</name>
</gene>
<dbReference type="SUPFAM" id="SSF56112">
    <property type="entry name" value="Protein kinase-like (PK-like)"/>
    <property type="match status" value="1"/>
</dbReference>
<organism evidence="1 2">
    <name type="scientific">Mycobacterium servetii</name>
    <dbReference type="NCBI Taxonomy" id="3237418"/>
    <lineage>
        <taxon>Bacteria</taxon>
        <taxon>Bacillati</taxon>
        <taxon>Actinomycetota</taxon>
        <taxon>Actinomycetes</taxon>
        <taxon>Mycobacteriales</taxon>
        <taxon>Mycobacteriaceae</taxon>
        <taxon>Mycobacterium</taxon>
    </lineage>
</organism>
<evidence type="ECO:0000313" key="1">
    <source>
        <dbReference type="EMBL" id="MEY8016040.1"/>
    </source>
</evidence>
<keyword evidence="2" id="KW-1185">Reference proteome</keyword>
<sequence length="440" mass="48348">MTGQWTAGDRYGLAFPADPATLHSGAAGFLTDALRRSGVLGADNRVTRIARFEPVAAGSTGRKVVLTVEYDRAAPELHTDLFVKFSRDFDNPTRDLGRTQMDAEVRFAGLSQLAKFPIAVPSVLFADYHRETGTGLLITERILFGTNGIEPHYQKCLDYDMPEPLEHYRALLTALARLAGTHRSGRLPADLATDFPLDVAGATVGERAPLSPEKLDKRVTRLADFVAANPGLMPTGVHAPEFLDRLRTEVPLVARHADAVEQSLAADADYVALCHWNANVDNAWFWRDSPDGRGALRCGLMDWGCVSQMNVGMALWGALSGAETGLWDKHFDELLHVFVTEFRRCGGPPLDPDRLRRHTVLYAAVMGVAWLLDVPALLLSRFGDALPGNRTDPRIRDDESVRAPLQMLTNLLTVWERHRVGELLDDAQLGAFAAVRPRGG</sequence>
<dbReference type="EMBL" id="JBGEDP010000001">
    <property type="protein sequence ID" value="MEY8016040.1"/>
    <property type="molecule type" value="Genomic_DNA"/>
</dbReference>
<evidence type="ECO:0000313" key="2">
    <source>
        <dbReference type="Proteomes" id="UP001564760"/>
    </source>
</evidence>
<dbReference type="InterPro" id="IPR011009">
    <property type="entry name" value="Kinase-like_dom_sf"/>
</dbReference>